<dbReference type="Gene3D" id="2.60.40.420">
    <property type="entry name" value="Cupredoxins - blue copper proteins"/>
    <property type="match status" value="1"/>
</dbReference>
<comment type="caution">
    <text evidence="3">The sequence shown here is derived from an EMBL/GenBank/DDBJ whole genome shotgun (WGS) entry which is preliminary data.</text>
</comment>
<reference evidence="3 4" key="1">
    <citation type="journal article" date="2015" name="Genome Biol. Evol.">
        <title>Characterization of Three Mycobacterium spp. with Potential Use in Bioremediation by Genome Sequencing and Comparative Genomics.</title>
        <authorList>
            <person name="Das S."/>
            <person name="Pettersson B.M."/>
            <person name="Behra P.R."/>
            <person name="Ramesh M."/>
            <person name="Dasgupta S."/>
            <person name="Bhattacharya A."/>
            <person name="Kirsebom L.A."/>
        </authorList>
    </citation>
    <scope>NUCLEOTIDE SEQUENCE [LARGE SCALE GENOMIC DNA]</scope>
    <source>
        <strain evidence="3 4">DSM 43826</strain>
    </source>
</reference>
<dbReference type="PATRIC" id="fig|37916.4.peg.3113"/>
<dbReference type="RefSeq" id="WP_048470748.1">
    <property type="nucleotide sequence ID" value="NZ_JYNL01000026.1"/>
</dbReference>
<evidence type="ECO:0000313" key="4">
    <source>
        <dbReference type="Proteomes" id="UP000036513"/>
    </source>
</evidence>
<dbReference type="InterPro" id="IPR052721">
    <property type="entry name" value="ET_Amicyanin"/>
</dbReference>
<accession>A0A0J6VXQ3</accession>
<dbReference type="PANTHER" id="PTHR36507">
    <property type="entry name" value="BLL1555 PROTEIN"/>
    <property type="match status" value="1"/>
</dbReference>
<dbReference type="InterPro" id="IPR008972">
    <property type="entry name" value="Cupredoxin"/>
</dbReference>
<organism evidence="3 4">
    <name type="scientific">Mycolicibacterium chlorophenolicum</name>
    <dbReference type="NCBI Taxonomy" id="37916"/>
    <lineage>
        <taxon>Bacteria</taxon>
        <taxon>Bacillati</taxon>
        <taxon>Actinomycetota</taxon>
        <taxon>Actinomycetes</taxon>
        <taxon>Mycobacteriales</taxon>
        <taxon>Mycobacteriaceae</taxon>
        <taxon>Mycolicibacterium</taxon>
    </lineage>
</organism>
<feature type="domain" description="EfeO-type cupredoxin-like" evidence="2">
    <location>
        <begin position="20"/>
        <end position="104"/>
    </location>
</feature>
<dbReference type="SUPFAM" id="SSF49503">
    <property type="entry name" value="Cupredoxins"/>
    <property type="match status" value="1"/>
</dbReference>
<name>A0A0J6VXQ3_9MYCO</name>
<protein>
    <recommendedName>
        <fullName evidence="2">EfeO-type cupredoxin-like domain-containing protein</fullName>
    </recommendedName>
</protein>
<dbReference type="PANTHER" id="PTHR36507:SF1">
    <property type="entry name" value="BLL1555 PROTEIN"/>
    <property type="match status" value="1"/>
</dbReference>
<feature type="region of interest" description="Disordered" evidence="1">
    <location>
        <begin position="1"/>
        <end position="23"/>
    </location>
</feature>
<evidence type="ECO:0000313" key="3">
    <source>
        <dbReference type="EMBL" id="KMO75865.1"/>
    </source>
</evidence>
<dbReference type="AlphaFoldDB" id="A0A0J6VXQ3"/>
<dbReference type="Pfam" id="PF13473">
    <property type="entry name" value="Cupredoxin_1"/>
    <property type="match status" value="1"/>
</dbReference>
<evidence type="ECO:0000259" key="2">
    <source>
        <dbReference type="Pfam" id="PF13473"/>
    </source>
</evidence>
<dbReference type="STRING" id="37916.MCHLDSM_03188"/>
<evidence type="ECO:0000256" key="1">
    <source>
        <dbReference type="SAM" id="MobiDB-lite"/>
    </source>
</evidence>
<dbReference type="InterPro" id="IPR028096">
    <property type="entry name" value="EfeO_Cupredoxin"/>
</dbReference>
<dbReference type="Proteomes" id="UP000036513">
    <property type="component" value="Unassembled WGS sequence"/>
</dbReference>
<keyword evidence="4" id="KW-1185">Reference proteome</keyword>
<dbReference type="EMBL" id="JYNL01000026">
    <property type="protein sequence ID" value="KMO75865.1"/>
    <property type="molecule type" value="Genomic_DNA"/>
</dbReference>
<sequence length="105" mass="10436" precursor="true">MATACGGTSTSSPTSSDTGTAGAAAATVTIASMNYGAPVTVPPGARIAVTNNDSVEHSVTSDAAGTFTVDVESNDKGTFTAPSAPGEYAFHCKYHPAMHGTLIVK</sequence>
<gene>
    <name evidence="3" type="ORF">MCHLDSM_03188</name>
</gene>
<proteinExistence type="predicted"/>